<name>A0A382ILB8_9ZZZZ</name>
<accession>A0A382ILB8</accession>
<dbReference type="AlphaFoldDB" id="A0A382ILB8"/>
<organism evidence="1">
    <name type="scientific">marine metagenome</name>
    <dbReference type="NCBI Taxonomy" id="408172"/>
    <lineage>
        <taxon>unclassified sequences</taxon>
        <taxon>metagenomes</taxon>
        <taxon>ecological metagenomes</taxon>
    </lineage>
</organism>
<reference evidence="1" key="1">
    <citation type="submission" date="2018-05" db="EMBL/GenBank/DDBJ databases">
        <authorList>
            <person name="Lanie J.A."/>
            <person name="Ng W.-L."/>
            <person name="Kazmierczak K.M."/>
            <person name="Andrzejewski T.M."/>
            <person name="Davidsen T.M."/>
            <person name="Wayne K.J."/>
            <person name="Tettelin H."/>
            <person name="Glass J.I."/>
            <person name="Rusch D."/>
            <person name="Podicherti R."/>
            <person name="Tsui H.-C.T."/>
            <person name="Winkler M.E."/>
        </authorList>
    </citation>
    <scope>NUCLEOTIDE SEQUENCE</scope>
</reference>
<protein>
    <submittedName>
        <fullName evidence="1">Uncharacterized protein</fullName>
    </submittedName>
</protein>
<evidence type="ECO:0000313" key="1">
    <source>
        <dbReference type="EMBL" id="SVC00089.1"/>
    </source>
</evidence>
<gene>
    <name evidence="1" type="ORF">METZ01_LOCUS252943</name>
</gene>
<dbReference type="EMBL" id="UINC01067930">
    <property type="protein sequence ID" value="SVC00089.1"/>
    <property type="molecule type" value="Genomic_DNA"/>
</dbReference>
<feature type="non-terminal residue" evidence="1">
    <location>
        <position position="80"/>
    </location>
</feature>
<proteinExistence type="predicted"/>
<sequence>MEIDKHKFVWVCAIEPKHTPDESIWEFMPQKRYKNADSVPLNRYGNGPFCKFTIPKAIVASGVYAMTADGKVKYIGECQN</sequence>